<organism evidence="2 3">
    <name type="scientific">Ustilago bromivora</name>
    <dbReference type="NCBI Taxonomy" id="307758"/>
    <lineage>
        <taxon>Eukaryota</taxon>
        <taxon>Fungi</taxon>
        <taxon>Dikarya</taxon>
        <taxon>Basidiomycota</taxon>
        <taxon>Ustilaginomycotina</taxon>
        <taxon>Ustilaginomycetes</taxon>
        <taxon>Ustilaginales</taxon>
        <taxon>Ustilaginaceae</taxon>
        <taxon>Ustilago</taxon>
    </lineage>
</organism>
<name>A0A1K0HGF3_9BASI</name>
<protein>
    <submittedName>
        <fullName evidence="2">Uncharacterized protein</fullName>
    </submittedName>
</protein>
<dbReference type="OrthoDB" id="10528430at2759"/>
<dbReference type="Proteomes" id="UP000179920">
    <property type="component" value="Chromosome XXIII"/>
</dbReference>
<evidence type="ECO:0000313" key="2">
    <source>
        <dbReference type="EMBL" id="SAM86433.1"/>
    </source>
</evidence>
<accession>A0A1K0HGF3</accession>
<feature type="compositionally biased region" description="Basic and acidic residues" evidence="1">
    <location>
        <begin position="91"/>
        <end position="119"/>
    </location>
</feature>
<evidence type="ECO:0000256" key="1">
    <source>
        <dbReference type="SAM" id="MobiDB-lite"/>
    </source>
</evidence>
<sequence length="150" mass="17381">MRYQCLWQHECVIGPGAQKKKCPAHESWDRADKWVSTEFAKIGKRETLQPNLARLAEQGLYDRSRQNLAQGADCTDLTRYTTMEKMIRRKGPGDPEQQRDNRHGGAHHSDEVGALRDDELGVIGPSAQKNWIQRRRDHVQELQDWVTDEF</sequence>
<gene>
    <name evidence="2" type="ORF">UBRO_20978</name>
</gene>
<reference evidence="3" key="1">
    <citation type="submission" date="2016-04" db="EMBL/GenBank/DDBJ databases">
        <authorList>
            <person name="Guldener U."/>
            <person name="Guldener U."/>
        </authorList>
    </citation>
    <scope>NUCLEOTIDE SEQUENCE [LARGE SCALE GENOMIC DNA]</scope>
    <source>
        <strain evidence="3">UB2112</strain>
    </source>
</reference>
<dbReference type="EMBL" id="LT558139">
    <property type="protein sequence ID" value="SAM86433.1"/>
    <property type="molecule type" value="Genomic_DNA"/>
</dbReference>
<feature type="region of interest" description="Disordered" evidence="1">
    <location>
        <begin position="86"/>
        <end position="120"/>
    </location>
</feature>
<dbReference type="AlphaFoldDB" id="A0A1K0HGF3"/>
<evidence type="ECO:0000313" key="3">
    <source>
        <dbReference type="Proteomes" id="UP000179920"/>
    </source>
</evidence>
<proteinExistence type="predicted"/>